<accession>A0A2U1MRT0</accession>
<feature type="compositionally biased region" description="Pro residues" evidence="5">
    <location>
        <begin position="9"/>
        <end position="26"/>
    </location>
</feature>
<dbReference type="AlphaFoldDB" id="A0A2U1MRT0"/>
<dbReference type="Pfam" id="PF03168">
    <property type="entry name" value="LEA_2"/>
    <property type="match status" value="1"/>
</dbReference>
<evidence type="ECO:0000313" key="9">
    <source>
        <dbReference type="Proteomes" id="UP000245207"/>
    </source>
</evidence>
<dbReference type="SUPFAM" id="SSF117070">
    <property type="entry name" value="LEA14-like"/>
    <property type="match status" value="1"/>
</dbReference>
<dbReference type="GO" id="GO:0005886">
    <property type="term" value="C:plasma membrane"/>
    <property type="evidence" value="ECO:0007669"/>
    <property type="project" value="TreeGrafter"/>
</dbReference>
<feature type="transmembrane region" description="Helical" evidence="6">
    <location>
        <begin position="48"/>
        <end position="74"/>
    </location>
</feature>
<evidence type="ECO:0000256" key="6">
    <source>
        <dbReference type="SAM" id="Phobius"/>
    </source>
</evidence>
<organism evidence="8 9">
    <name type="scientific">Artemisia annua</name>
    <name type="common">Sweet wormwood</name>
    <dbReference type="NCBI Taxonomy" id="35608"/>
    <lineage>
        <taxon>Eukaryota</taxon>
        <taxon>Viridiplantae</taxon>
        <taxon>Streptophyta</taxon>
        <taxon>Embryophyta</taxon>
        <taxon>Tracheophyta</taxon>
        <taxon>Spermatophyta</taxon>
        <taxon>Magnoliopsida</taxon>
        <taxon>eudicotyledons</taxon>
        <taxon>Gunneridae</taxon>
        <taxon>Pentapetalae</taxon>
        <taxon>asterids</taxon>
        <taxon>campanulids</taxon>
        <taxon>Asterales</taxon>
        <taxon>Asteraceae</taxon>
        <taxon>Asteroideae</taxon>
        <taxon>Anthemideae</taxon>
        <taxon>Artemisiinae</taxon>
        <taxon>Artemisia</taxon>
    </lineage>
</organism>
<evidence type="ECO:0000256" key="2">
    <source>
        <dbReference type="ARBA" id="ARBA00022692"/>
    </source>
</evidence>
<dbReference type="PANTHER" id="PTHR31234">
    <property type="entry name" value="LATE EMBRYOGENESIS ABUNDANT (LEA) HYDROXYPROLINE-RICH GLYCOPROTEIN FAMILY"/>
    <property type="match status" value="1"/>
</dbReference>
<evidence type="ECO:0000259" key="7">
    <source>
        <dbReference type="Pfam" id="PF03168"/>
    </source>
</evidence>
<dbReference type="STRING" id="35608.A0A2U1MRT0"/>
<evidence type="ECO:0000256" key="5">
    <source>
        <dbReference type="SAM" id="MobiDB-lite"/>
    </source>
</evidence>
<sequence length="238" mass="26200">MAEKIYPASKPPPQTTAPPPSFPPTKPLTRPVYRPNPRRNRRSCCCSICLILTVTITVLIFLLAVAAAISYVIYRPHRPTFSVTSLHVTSFNMTSSNKLNTKFNLTLTARNPNKRIVYVMDHADVTLSSKKLHLGDGTFTPFTMGKKNTTTLRTVVTSSGDEVVDDDDVLKGEIKSRKSVEVKIEVETKIRAKIGGVKTKKVPVRVSCDGVKASATGASVSGAKCKVDLRIKIWKWTI</sequence>
<reference evidence="8 9" key="1">
    <citation type="journal article" date="2018" name="Mol. Plant">
        <title>The genome of Artemisia annua provides insight into the evolution of Asteraceae family and artemisinin biosynthesis.</title>
        <authorList>
            <person name="Shen Q."/>
            <person name="Zhang L."/>
            <person name="Liao Z."/>
            <person name="Wang S."/>
            <person name="Yan T."/>
            <person name="Shi P."/>
            <person name="Liu M."/>
            <person name="Fu X."/>
            <person name="Pan Q."/>
            <person name="Wang Y."/>
            <person name="Lv Z."/>
            <person name="Lu X."/>
            <person name="Zhang F."/>
            <person name="Jiang W."/>
            <person name="Ma Y."/>
            <person name="Chen M."/>
            <person name="Hao X."/>
            <person name="Li L."/>
            <person name="Tang Y."/>
            <person name="Lv G."/>
            <person name="Zhou Y."/>
            <person name="Sun X."/>
            <person name="Brodelius P.E."/>
            <person name="Rose J.K.C."/>
            <person name="Tang K."/>
        </authorList>
    </citation>
    <scope>NUCLEOTIDE SEQUENCE [LARGE SCALE GENOMIC DNA]</scope>
    <source>
        <strain evidence="9">cv. Huhao1</strain>
        <tissue evidence="8">Leaf</tissue>
    </source>
</reference>
<dbReference type="InterPro" id="IPR004864">
    <property type="entry name" value="LEA_2"/>
</dbReference>
<proteinExistence type="predicted"/>
<dbReference type="OrthoDB" id="777167at2759"/>
<dbReference type="GO" id="GO:0098542">
    <property type="term" value="P:defense response to other organism"/>
    <property type="evidence" value="ECO:0007669"/>
    <property type="project" value="InterPro"/>
</dbReference>
<dbReference type="EMBL" id="PKPP01004524">
    <property type="protein sequence ID" value="PWA63940.1"/>
    <property type="molecule type" value="Genomic_DNA"/>
</dbReference>
<keyword evidence="9" id="KW-1185">Reference proteome</keyword>
<evidence type="ECO:0000256" key="4">
    <source>
        <dbReference type="ARBA" id="ARBA00023136"/>
    </source>
</evidence>
<keyword evidence="3 6" id="KW-1133">Transmembrane helix</keyword>
<dbReference type="PANTHER" id="PTHR31234:SF2">
    <property type="entry name" value="OS05G0199100 PROTEIN"/>
    <property type="match status" value="1"/>
</dbReference>
<evidence type="ECO:0000313" key="8">
    <source>
        <dbReference type="EMBL" id="PWA63940.1"/>
    </source>
</evidence>
<feature type="region of interest" description="Disordered" evidence="5">
    <location>
        <begin position="1"/>
        <end position="35"/>
    </location>
</feature>
<protein>
    <submittedName>
        <fullName evidence="8">Late embryogenesis abundant (LEA) hydroxyproline-rich glycoprotein family</fullName>
    </submittedName>
</protein>
<keyword evidence="2 6" id="KW-0812">Transmembrane</keyword>
<dbReference type="InterPro" id="IPR044839">
    <property type="entry name" value="NDR1-like"/>
</dbReference>
<gene>
    <name evidence="8" type="ORF">CTI12_AA346230</name>
</gene>
<evidence type="ECO:0000256" key="3">
    <source>
        <dbReference type="ARBA" id="ARBA00022989"/>
    </source>
</evidence>
<comment type="subcellular location">
    <subcellularLocation>
        <location evidence="1">Membrane</location>
        <topology evidence="1">Single-pass membrane protein</topology>
    </subcellularLocation>
</comment>
<dbReference type="Proteomes" id="UP000245207">
    <property type="component" value="Unassembled WGS sequence"/>
</dbReference>
<feature type="domain" description="Late embryogenesis abundant protein LEA-2 subgroup" evidence="7">
    <location>
        <begin position="106"/>
        <end position="208"/>
    </location>
</feature>
<evidence type="ECO:0000256" key="1">
    <source>
        <dbReference type="ARBA" id="ARBA00004167"/>
    </source>
</evidence>
<keyword evidence="4 6" id="KW-0472">Membrane</keyword>
<dbReference type="Gene3D" id="2.60.40.1820">
    <property type="match status" value="1"/>
</dbReference>
<name>A0A2U1MRT0_ARTAN</name>
<comment type="caution">
    <text evidence="8">The sequence shown here is derived from an EMBL/GenBank/DDBJ whole genome shotgun (WGS) entry which is preliminary data.</text>
</comment>